<dbReference type="AlphaFoldDB" id="A0A9D1SNS6"/>
<name>A0A9D1SNS6_9FIRM</name>
<dbReference type="InterPro" id="IPR009377">
    <property type="entry name" value="EutA"/>
</dbReference>
<organism evidence="1 2">
    <name type="scientific">Candidatus Scybalenecus merdavium</name>
    <dbReference type="NCBI Taxonomy" id="2840939"/>
    <lineage>
        <taxon>Bacteria</taxon>
        <taxon>Bacillati</taxon>
        <taxon>Bacillota</taxon>
        <taxon>Clostridia</taxon>
        <taxon>Eubacteriales</taxon>
        <taxon>Oscillospiraceae</taxon>
        <taxon>Oscillospiraceae incertae sedis</taxon>
        <taxon>Candidatus Scybalenecus</taxon>
    </lineage>
</organism>
<dbReference type="PIRSF" id="PIRSF012293">
    <property type="entry name" value="EutA"/>
    <property type="match status" value="1"/>
</dbReference>
<dbReference type="PANTHER" id="PTHR32432:SF13">
    <property type="entry name" value="ETHANOLAMINE AMMONIA-LYASE REACTIVASE EUTA"/>
    <property type="match status" value="1"/>
</dbReference>
<dbReference type="InterPro" id="IPR043129">
    <property type="entry name" value="ATPase_NBD"/>
</dbReference>
<evidence type="ECO:0000313" key="1">
    <source>
        <dbReference type="EMBL" id="HIU68856.1"/>
    </source>
</evidence>
<sequence>MEQEILLSAGIDIGTTTTHLIISEIAVALERGFGAPPQAKIAGKKILYKSPVYFTPLDVSGQIDAKGVAAIIEKEYRRAGVRKEDLKSGAVIITGESAKKKNARRVLQETARLSGDFITANAGAALESFLSGKGAAADLRSRQNGRVTANVDIGGGTTNISVFQSGEFVDDCCLNIGGRLVRFENGRIIAADCIRPLCERLDLTDKQALQTLCRRMADCILFAVQGENDRIPPALVTNHLLSGRFVPQTVTFSGGVAACMTGQHDAFQYKDLGVLLAGAVQSVFAAFSGEVIQPQPDSIRATVIGAGNFHMEVSGSTIFYQNICFPLKNLACVRAFGEAGGAPSALCLQTQSAPGFAVLDSLARQIAAAGSDLLAAGQPLVILTKHDFSKALGFCLKKYLPPGASFLCADGIDCTKGDYVDIGAPLGGGVAVPVVVKTLVFGG</sequence>
<proteinExistence type="predicted"/>
<dbReference type="PANTHER" id="PTHR32432">
    <property type="entry name" value="CELL DIVISION PROTEIN FTSA-RELATED"/>
    <property type="match status" value="1"/>
</dbReference>
<dbReference type="Proteomes" id="UP000824125">
    <property type="component" value="Unassembled WGS sequence"/>
</dbReference>
<evidence type="ECO:0000313" key="2">
    <source>
        <dbReference type="Proteomes" id="UP000824125"/>
    </source>
</evidence>
<dbReference type="SUPFAM" id="SSF53067">
    <property type="entry name" value="Actin-like ATPase domain"/>
    <property type="match status" value="1"/>
</dbReference>
<gene>
    <name evidence="1" type="ORF">IAD23_02715</name>
</gene>
<dbReference type="Pfam" id="PF06277">
    <property type="entry name" value="EutA"/>
    <property type="match status" value="2"/>
</dbReference>
<reference evidence="1" key="2">
    <citation type="journal article" date="2021" name="PeerJ">
        <title>Extensive microbial diversity within the chicken gut microbiome revealed by metagenomics and culture.</title>
        <authorList>
            <person name="Gilroy R."/>
            <person name="Ravi A."/>
            <person name="Getino M."/>
            <person name="Pursley I."/>
            <person name="Horton D.L."/>
            <person name="Alikhan N.F."/>
            <person name="Baker D."/>
            <person name="Gharbi K."/>
            <person name="Hall N."/>
            <person name="Watson M."/>
            <person name="Adriaenssens E.M."/>
            <person name="Foster-Nyarko E."/>
            <person name="Jarju S."/>
            <person name="Secka A."/>
            <person name="Antonio M."/>
            <person name="Oren A."/>
            <person name="Chaudhuri R.R."/>
            <person name="La Ragione R."/>
            <person name="Hildebrand F."/>
            <person name="Pallen M.J."/>
        </authorList>
    </citation>
    <scope>NUCLEOTIDE SEQUENCE</scope>
    <source>
        <strain evidence="1">CHK176-6737</strain>
    </source>
</reference>
<reference evidence="1" key="1">
    <citation type="submission" date="2020-10" db="EMBL/GenBank/DDBJ databases">
        <authorList>
            <person name="Gilroy R."/>
        </authorList>
    </citation>
    <scope>NUCLEOTIDE SEQUENCE</scope>
    <source>
        <strain evidence="1">CHK176-6737</strain>
    </source>
</reference>
<dbReference type="EMBL" id="DVNM01000015">
    <property type="protein sequence ID" value="HIU68856.1"/>
    <property type="molecule type" value="Genomic_DNA"/>
</dbReference>
<comment type="caution">
    <text evidence="1">The sequence shown here is derived from an EMBL/GenBank/DDBJ whole genome shotgun (WGS) entry which is preliminary data.</text>
</comment>
<dbReference type="InterPro" id="IPR050696">
    <property type="entry name" value="FtsA/MreB"/>
</dbReference>
<protein>
    <submittedName>
        <fullName evidence="1">Ethanolamine ammonia-lyase reactivating factor EutA</fullName>
    </submittedName>
</protein>
<accession>A0A9D1SNS6</accession>